<dbReference type="Gene3D" id="3.30.70.270">
    <property type="match status" value="1"/>
</dbReference>
<dbReference type="AlphaFoldDB" id="A3V3F1"/>
<dbReference type="InterPro" id="IPR011006">
    <property type="entry name" value="CheY-like_superfamily"/>
</dbReference>
<comment type="caution">
    <text evidence="6">The sequence shown here is derived from an EMBL/GenBank/DDBJ whole genome shotgun (WGS) entry which is preliminary data.</text>
</comment>
<dbReference type="FunFam" id="3.30.70.270:FF:000001">
    <property type="entry name" value="Diguanylate cyclase domain protein"/>
    <property type="match status" value="1"/>
</dbReference>
<evidence type="ECO:0000256" key="1">
    <source>
        <dbReference type="ARBA" id="ARBA00012528"/>
    </source>
</evidence>
<proteinExistence type="predicted"/>
<dbReference type="GO" id="GO:0005886">
    <property type="term" value="C:plasma membrane"/>
    <property type="evidence" value="ECO:0007669"/>
    <property type="project" value="TreeGrafter"/>
</dbReference>
<protein>
    <recommendedName>
        <fullName evidence="1">diguanylate cyclase</fullName>
        <ecNumber evidence="1">2.7.7.65</ecNumber>
    </recommendedName>
</protein>
<sequence length="442" mass="47143">MLAAQFAVEACASSAEARAIIAKQCPDLILVNLSDPTEDRHGFCTALKADPDTSTIAIIAVGTADTSRARFAALDAGADDVLARPINDALLLARIRSLLRARSVTEELLLRDSTSRALGFCENRDSLANTGRITVITPEAAPMPELIATLNAGLGHCVVVQTASAVLRHNDEVHCADLLIIPAANPRDEAVALFSLVSDLRSRVDTRLASLLVMVPNGNPEAAAMFLDLGADDVVMQNALPQEIILRAKALVRRKQLHDALRRNLLDGLQAAVTDPLTGLFNRRYADHHLARMSEQSAVAGSALAVMMIDIDHFKAINDTYGHAAGDRVLVALAARLRDNLRAVDLVARIGGEEFLIAMPRTSARQAQGAADRLRRLVSQTPFDLGEAYAPIPVTVSVGVALSDEAGQTQPDTHLMCDLADAALYRAKSAGRDCVAMHLSAA</sequence>
<reference evidence="6 7" key="1">
    <citation type="submission" date="2006-01" db="EMBL/GenBank/DDBJ databases">
        <authorList>
            <person name="Hagstrom A."/>
            <person name="Ferriera S."/>
            <person name="Johnson J."/>
            <person name="Kravitz S."/>
            <person name="Halpern A."/>
            <person name="Remington K."/>
            <person name="Beeson K."/>
            <person name="Tran B."/>
            <person name="Rogers Y.-H."/>
            <person name="Friedman R."/>
            <person name="Venter J.C."/>
        </authorList>
    </citation>
    <scope>NUCLEOTIDE SEQUENCE [LARGE SCALE GENOMIC DNA]</scope>
    <source>
        <strain evidence="6 7">SKA53</strain>
    </source>
</reference>
<dbReference type="InterPro" id="IPR029787">
    <property type="entry name" value="Nucleotide_cyclase"/>
</dbReference>
<evidence type="ECO:0000313" key="6">
    <source>
        <dbReference type="EMBL" id="EAQ07008.1"/>
    </source>
</evidence>
<comment type="caution">
    <text evidence="3">Lacks conserved residue(s) required for the propagation of feature annotation.</text>
</comment>
<keyword evidence="7" id="KW-1185">Reference proteome</keyword>
<dbReference type="Pfam" id="PF00990">
    <property type="entry name" value="GGDEF"/>
    <property type="match status" value="1"/>
</dbReference>
<dbReference type="STRING" id="314232.SKA53_01391"/>
<organism evidence="6 7">
    <name type="scientific">Yoonia vestfoldensis SKA53</name>
    <dbReference type="NCBI Taxonomy" id="314232"/>
    <lineage>
        <taxon>Bacteria</taxon>
        <taxon>Pseudomonadati</taxon>
        <taxon>Pseudomonadota</taxon>
        <taxon>Alphaproteobacteria</taxon>
        <taxon>Rhodobacterales</taxon>
        <taxon>Paracoccaceae</taxon>
        <taxon>Yoonia</taxon>
    </lineage>
</organism>
<dbReference type="Pfam" id="PF00072">
    <property type="entry name" value="Response_reg"/>
    <property type="match status" value="1"/>
</dbReference>
<dbReference type="EMBL" id="AAMS01000003">
    <property type="protein sequence ID" value="EAQ07008.1"/>
    <property type="molecule type" value="Genomic_DNA"/>
</dbReference>
<evidence type="ECO:0000256" key="2">
    <source>
        <dbReference type="ARBA" id="ARBA00034247"/>
    </source>
</evidence>
<dbReference type="GO" id="GO:0000160">
    <property type="term" value="P:phosphorelay signal transduction system"/>
    <property type="evidence" value="ECO:0007669"/>
    <property type="project" value="InterPro"/>
</dbReference>
<evidence type="ECO:0000259" key="4">
    <source>
        <dbReference type="PROSITE" id="PS50110"/>
    </source>
</evidence>
<feature type="domain" description="GGDEF" evidence="5">
    <location>
        <begin position="302"/>
        <end position="440"/>
    </location>
</feature>
<dbReference type="eggNOG" id="COG3706">
    <property type="taxonomic scope" value="Bacteria"/>
</dbReference>
<dbReference type="InterPro" id="IPR043128">
    <property type="entry name" value="Rev_trsase/Diguanyl_cyclase"/>
</dbReference>
<evidence type="ECO:0000313" key="7">
    <source>
        <dbReference type="Proteomes" id="UP000004507"/>
    </source>
</evidence>
<dbReference type="NCBIfam" id="TIGR00254">
    <property type="entry name" value="GGDEF"/>
    <property type="match status" value="1"/>
</dbReference>
<dbReference type="SMART" id="SM00267">
    <property type="entry name" value="GGDEF"/>
    <property type="match status" value="1"/>
</dbReference>
<dbReference type="Gene3D" id="3.40.50.2300">
    <property type="match status" value="1"/>
</dbReference>
<evidence type="ECO:0000259" key="5">
    <source>
        <dbReference type="PROSITE" id="PS50887"/>
    </source>
</evidence>
<evidence type="ECO:0000256" key="3">
    <source>
        <dbReference type="PROSITE-ProRule" id="PRU00169"/>
    </source>
</evidence>
<dbReference type="GO" id="GO:0043709">
    <property type="term" value="P:cell adhesion involved in single-species biofilm formation"/>
    <property type="evidence" value="ECO:0007669"/>
    <property type="project" value="TreeGrafter"/>
</dbReference>
<gene>
    <name evidence="6" type="ORF">SKA53_01391</name>
</gene>
<dbReference type="PANTHER" id="PTHR45138:SF9">
    <property type="entry name" value="DIGUANYLATE CYCLASE DGCM-RELATED"/>
    <property type="match status" value="1"/>
</dbReference>
<dbReference type="InterPro" id="IPR001789">
    <property type="entry name" value="Sig_transdc_resp-reg_receiver"/>
</dbReference>
<accession>A3V3F1</accession>
<dbReference type="InterPro" id="IPR000160">
    <property type="entry name" value="GGDEF_dom"/>
</dbReference>
<dbReference type="PANTHER" id="PTHR45138">
    <property type="entry name" value="REGULATORY COMPONENTS OF SENSORY TRANSDUCTION SYSTEM"/>
    <property type="match status" value="1"/>
</dbReference>
<dbReference type="HOGENOM" id="CLU_000445_11_28_5"/>
<name>A3V3F1_9RHOB</name>
<dbReference type="GO" id="GO:0052621">
    <property type="term" value="F:diguanylate cyclase activity"/>
    <property type="evidence" value="ECO:0007669"/>
    <property type="project" value="UniProtKB-EC"/>
</dbReference>
<dbReference type="EC" id="2.7.7.65" evidence="1"/>
<dbReference type="Proteomes" id="UP000004507">
    <property type="component" value="Unassembled WGS sequence"/>
</dbReference>
<dbReference type="PROSITE" id="PS50110">
    <property type="entry name" value="RESPONSE_REGULATORY"/>
    <property type="match status" value="1"/>
</dbReference>
<dbReference type="InterPro" id="IPR050469">
    <property type="entry name" value="Diguanylate_Cyclase"/>
</dbReference>
<dbReference type="CDD" id="cd01949">
    <property type="entry name" value="GGDEF"/>
    <property type="match status" value="1"/>
</dbReference>
<dbReference type="eggNOG" id="COG0745">
    <property type="taxonomic scope" value="Bacteria"/>
</dbReference>
<comment type="catalytic activity">
    <reaction evidence="2">
        <text>2 GTP = 3',3'-c-di-GMP + 2 diphosphate</text>
        <dbReference type="Rhea" id="RHEA:24898"/>
        <dbReference type="ChEBI" id="CHEBI:33019"/>
        <dbReference type="ChEBI" id="CHEBI:37565"/>
        <dbReference type="ChEBI" id="CHEBI:58805"/>
        <dbReference type="EC" id="2.7.7.65"/>
    </reaction>
</comment>
<feature type="domain" description="Response regulatory" evidence="4">
    <location>
        <begin position="1"/>
        <end position="99"/>
    </location>
</feature>
<dbReference type="GO" id="GO:1902201">
    <property type="term" value="P:negative regulation of bacterial-type flagellum-dependent cell motility"/>
    <property type="evidence" value="ECO:0007669"/>
    <property type="project" value="TreeGrafter"/>
</dbReference>
<dbReference type="SUPFAM" id="SSF52172">
    <property type="entry name" value="CheY-like"/>
    <property type="match status" value="1"/>
</dbReference>
<dbReference type="PROSITE" id="PS50887">
    <property type="entry name" value="GGDEF"/>
    <property type="match status" value="1"/>
</dbReference>
<dbReference type="SUPFAM" id="SSF55073">
    <property type="entry name" value="Nucleotide cyclase"/>
    <property type="match status" value="1"/>
</dbReference>